<evidence type="ECO:0000256" key="1">
    <source>
        <dbReference type="ARBA" id="ARBA00010940"/>
    </source>
</evidence>
<evidence type="ECO:0000313" key="9">
    <source>
        <dbReference type="Proteomes" id="UP000887013"/>
    </source>
</evidence>
<reference evidence="8" key="1">
    <citation type="submission" date="2020-08" db="EMBL/GenBank/DDBJ databases">
        <title>Multicomponent nature underlies the extraordinary mechanical properties of spider dragline silk.</title>
        <authorList>
            <person name="Kono N."/>
            <person name="Nakamura H."/>
            <person name="Mori M."/>
            <person name="Yoshida Y."/>
            <person name="Ohtoshi R."/>
            <person name="Malay A.D."/>
            <person name="Moran D.A.P."/>
            <person name="Tomita M."/>
            <person name="Numata K."/>
            <person name="Arakawa K."/>
        </authorList>
    </citation>
    <scope>NUCLEOTIDE SEQUENCE</scope>
</reference>
<evidence type="ECO:0000259" key="7">
    <source>
        <dbReference type="SMART" id="SM01372"/>
    </source>
</evidence>
<dbReference type="SMART" id="SM01372">
    <property type="entry name" value="E2F_TDP"/>
    <property type="match status" value="1"/>
</dbReference>
<sequence>MADIGMPSRHEKSLGLLTTKFVSLLQEAKDGVLDLKVAADTLAVRQKRRIYDITNVLEGIGLIEKKSKNSIQWKGAGPGCNTREISDRLVVLKKELEFLDQKEKELELHEQWIMQSICNIRDEPENSDLSYVLYEDICNTFEGDTMIAVEAPIGTQLSVNAIEQQDELDSRSKFELHMSSSTGPINVLLVNKDSAQALPKEVPCSEPQIQMPPVPEIPIQIPEIPKPETPPLPTPKIPPPVIESKKEDLEIVKPASPARTSSRQTRQASIGVKRTIAAVMSGSRSLQKRRELEAAEESTVATASNRMATRQSPRKGPPQPLSVLSPVTRKKGTHKMDSVELPQPGPLPSTSNNDANDADNLLDISRDLLFNPSSDDKYNEQFLDELISKETFSPLLRLSPPPGARDYFFNLDETEGMYDLFDIPLIA</sequence>
<dbReference type="Pfam" id="PF16421">
    <property type="entry name" value="E2F_CC-MB"/>
    <property type="match status" value="1"/>
</dbReference>
<evidence type="ECO:0000256" key="6">
    <source>
        <dbReference type="SAM" id="MobiDB-lite"/>
    </source>
</evidence>
<dbReference type="SUPFAM" id="SSF46785">
    <property type="entry name" value="Winged helix' DNA-binding domain"/>
    <property type="match status" value="1"/>
</dbReference>
<dbReference type="GO" id="GO:0046983">
    <property type="term" value="F:protein dimerization activity"/>
    <property type="evidence" value="ECO:0007669"/>
    <property type="project" value="InterPro"/>
</dbReference>
<evidence type="ECO:0000256" key="2">
    <source>
        <dbReference type="ARBA" id="ARBA00023015"/>
    </source>
</evidence>
<dbReference type="OrthoDB" id="1743261at2759"/>
<comment type="similarity">
    <text evidence="1 5">Belongs to the E2F/DP family.</text>
</comment>
<dbReference type="AlphaFoldDB" id="A0A8X6TI81"/>
<dbReference type="InterPro" id="IPR003316">
    <property type="entry name" value="E2F_WHTH_DNA-bd_dom"/>
</dbReference>
<dbReference type="Gene3D" id="1.10.10.10">
    <property type="entry name" value="Winged helix-like DNA-binding domain superfamily/Winged helix DNA-binding domain"/>
    <property type="match status" value="1"/>
</dbReference>
<dbReference type="PANTHER" id="PTHR12081:SF18">
    <property type="entry name" value="TRANSCRIPTION FACTOR E2F2-RELATED"/>
    <property type="match status" value="1"/>
</dbReference>
<dbReference type="InterPro" id="IPR036388">
    <property type="entry name" value="WH-like_DNA-bd_sf"/>
</dbReference>
<dbReference type="InterPro" id="IPR032198">
    <property type="entry name" value="E2F_CC-MB"/>
</dbReference>
<dbReference type="InterPro" id="IPR036390">
    <property type="entry name" value="WH_DNA-bd_sf"/>
</dbReference>
<dbReference type="GO" id="GO:0000978">
    <property type="term" value="F:RNA polymerase II cis-regulatory region sequence-specific DNA binding"/>
    <property type="evidence" value="ECO:0007669"/>
    <property type="project" value="InterPro"/>
</dbReference>
<keyword evidence="3 5" id="KW-0238">DNA-binding</keyword>
<proteinExistence type="inferred from homology"/>
<accession>A0A8X6TI81</accession>
<dbReference type="CDD" id="cd14660">
    <property type="entry name" value="E2F_DD"/>
    <property type="match status" value="1"/>
</dbReference>
<comment type="caution">
    <text evidence="8">The sequence shown here is derived from an EMBL/GenBank/DDBJ whole genome shotgun (WGS) entry which is preliminary data.</text>
</comment>
<dbReference type="InterPro" id="IPR015633">
    <property type="entry name" value="E2F"/>
</dbReference>
<feature type="domain" description="E2F/DP family winged-helix DNA-binding" evidence="7">
    <location>
        <begin position="9"/>
        <end position="75"/>
    </location>
</feature>
<evidence type="ECO:0000256" key="3">
    <source>
        <dbReference type="ARBA" id="ARBA00023125"/>
    </source>
</evidence>
<gene>
    <name evidence="8" type="primary">E2F4</name>
    <name evidence="8" type="ORF">NPIL_97191</name>
</gene>
<keyword evidence="9" id="KW-1185">Reference proteome</keyword>
<comment type="subcellular location">
    <subcellularLocation>
        <location evidence="5">Nucleus</location>
    </subcellularLocation>
</comment>
<dbReference type="InterPro" id="IPR037241">
    <property type="entry name" value="E2F-DP_heterodim"/>
</dbReference>
<evidence type="ECO:0000256" key="4">
    <source>
        <dbReference type="ARBA" id="ARBA00023163"/>
    </source>
</evidence>
<feature type="region of interest" description="Disordered" evidence="6">
    <location>
        <begin position="281"/>
        <end position="358"/>
    </location>
</feature>
<evidence type="ECO:0000256" key="5">
    <source>
        <dbReference type="RuleBase" id="RU003796"/>
    </source>
</evidence>
<dbReference type="Proteomes" id="UP000887013">
    <property type="component" value="Unassembled WGS sequence"/>
</dbReference>
<keyword evidence="5" id="KW-0539">Nucleus</keyword>
<dbReference type="FunFam" id="1.10.10.10:FF:000008">
    <property type="entry name" value="E2F transcription factor 1"/>
    <property type="match status" value="1"/>
</dbReference>
<dbReference type="PANTHER" id="PTHR12081">
    <property type="entry name" value="TRANSCRIPTION FACTOR E2F"/>
    <property type="match status" value="1"/>
</dbReference>
<dbReference type="Gene3D" id="6.10.250.540">
    <property type="match status" value="1"/>
</dbReference>
<dbReference type="EMBL" id="BMAW01105623">
    <property type="protein sequence ID" value="GFT20051.1"/>
    <property type="molecule type" value="Genomic_DNA"/>
</dbReference>
<organism evidence="8 9">
    <name type="scientific">Nephila pilipes</name>
    <name type="common">Giant wood spider</name>
    <name type="synonym">Nephila maculata</name>
    <dbReference type="NCBI Taxonomy" id="299642"/>
    <lineage>
        <taxon>Eukaryota</taxon>
        <taxon>Metazoa</taxon>
        <taxon>Ecdysozoa</taxon>
        <taxon>Arthropoda</taxon>
        <taxon>Chelicerata</taxon>
        <taxon>Arachnida</taxon>
        <taxon>Araneae</taxon>
        <taxon>Araneomorphae</taxon>
        <taxon>Entelegynae</taxon>
        <taxon>Araneoidea</taxon>
        <taxon>Nephilidae</taxon>
        <taxon>Nephila</taxon>
    </lineage>
</organism>
<evidence type="ECO:0000313" key="8">
    <source>
        <dbReference type="EMBL" id="GFT20051.1"/>
    </source>
</evidence>
<name>A0A8X6TI81_NEPPI</name>
<dbReference type="SUPFAM" id="SSF144074">
    <property type="entry name" value="E2F-DP heterodimerization region"/>
    <property type="match status" value="1"/>
</dbReference>
<keyword evidence="4 5" id="KW-0804">Transcription</keyword>
<keyword evidence="2 5" id="KW-0805">Transcription regulation</keyword>
<dbReference type="GO" id="GO:0090575">
    <property type="term" value="C:RNA polymerase II transcription regulator complex"/>
    <property type="evidence" value="ECO:0007669"/>
    <property type="project" value="TreeGrafter"/>
</dbReference>
<dbReference type="Pfam" id="PF02319">
    <property type="entry name" value="WHD_E2F_TDP"/>
    <property type="match status" value="1"/>
</dbReference>
<protein>
    <submittedName>
        <fullName evidence="8">Transcription factor E2F4</fullName>
    </submittedName>
</protein>
<dbReference type="GO" id="GO:0000981">
    <property type="term" value="F:DNA-binding transcription factor activity, RNA polymerase II-specific"/>
    <property type="evidence" value="ECO:0007669"/>
    <property type="project" value="TreeGrafter"/>
</dbReference>